<proteinExistence type="predicted"/>
<dbReference type="GO" id="GO:0046872">
    <property type="term" value="F:metal ion binding"/>
    <property type="evidence" value="ECO:0007669"/>
    <property type="project" value="InterPro"/>
</dbReference>
<keyword evidence="3" id="KW-1185">Reference proteome</keyword>
<dbReference type="InterPro" id="IPR024344">
    <property type="entry name" value="MDMPI_metal-binding"/>
</dbReference>
<evidence type="ECO:0000313" key="2">
    <source>
        <dbReference type="EMBL" id="GFG60666.1"/>
    </source>
</evidence>
<dbReference type="InterPro" id="IPR034660">
    <property type="entry name" value="DinB/YfiT-like"/>
</dbReference>
<dbReference type="Proteomes" id="UP000465241">
    <property type="component" value="Unassembled WGS sequence"/>
</dbReference>
<dbReference type="Pfam" id="PF11716">
    <property type="entry name" value="MDMPI_N"/>
    <property type="match status" value="1"/>
</dbReference>
<dbReference type="InterPro" id="IPR017517">
    <property type="entry name" value="Maleyloyr_isom"/>
</dbReference>
<evidence type="ECO:0000313" key="3">
    <source>
        <dbReference type="Proteomes" id="UP000465241"/>
    </source>
</evidence>
<dbReference type="AlphaFoldDB" id="A0A7I9WTP3"/>
<accession>A0A7I9WTP3</accession>
<name>A0A7I9WTP3_9MYCO</name>
<evidence type="ECO:0000259" key="1">
    <source>
        <dbReference type="Pfam" id="PF11716"/>
    </source>
</evidence>
<gene>
    <name evidence="2" type="ORF">MMUR_48020</name>
</gene>
<protein>
    <recommendedName>
        <fullName evidence="1">Mycothiol-dependent maleylpyruvate isomerase metal-binding domain-containing protein</fullName>
    </recommendedName>
</protein>
<dbReference type="SUPFAM" id="SSF109854">
    <property type="entry name" value="DinB/YfiT-like putative metalloenzymes"/>
    <property type="match status" value="1"/>
</dbReference>
<organism evidence="2 3">
    <name type="scientific">Mycolicibacterium murale</name>
    <dbReference type="NCBI Taxonomy" id="182220"/>
    <lineage>
        <taxon>Bacteria</taxon>
        <taxon>Bacillati</taxon>
        <taxon>Actinomycetota</taxon>
        <taxon>Actinomycetes</taxon>
        <taxon>Mycobacteriales</taxon>
        <taxon>Mycobacteriaceae</taxon>
        <taxon>Mycolicibacterium</taxon>
    </lineage>
</organism>
<comment type="caution">
    <text evidence="2">The sequence shown here is derived from an EMBL/GenBank/DDBJ whole genome shotgun (WGS) entry which is preliminary data.</text>
</comment>
<dbReference type="Gene3D" id="1.20.120.450">
    <property type="entry name" value="dinb family like domain"/>
    <property type="match status" value="1"/>
</dbReference>
<dbReference type="NCBIfam" id="TIGR03083">
    <property type="entry name" value="maleylpyruvate isomerase family mycothiol-dependent enzyme"/>
    <property type="match status" value="1"/>
</dbReference>
<sequence>MTTGNGCIGVTHRARGNFGVTDREGAVATTMEMACDERREFADFLAGLAPEQWNECSLCSRWRVRDVVAHTIGYDELSAADLAARFVRGRFLVNRINAIRTGELAAHPPEELAQMVRDHIRPRGLTAAFGGMIALVDGTIHQQDIRRPLNMPRTIPAERLEAVLNFALYVPLIRGAWRARGVRLVATDFEWSHGNGPEVHGAGEALLMAMAGRSDALRQLDGSGKSLFAQHI</sequence>
<dbReference type="EMBL" id="BLKT01000003">
    <property type="protein sequence ID" value="GFG60666.1"/>
    <property type="molecule type" value="Genomic_DNA"/>
</dbReference>
<reference evidence="2 3" key="1">
    <citation type="journal article" date="2019" name="Emerg. Microbes Infect.">
        <title>Comprehensive subspecies identification of 175 nontuberculous mycobacteria species based on 7547 genomic profiles.</title>
        <authorList>
            <person name="Matsumoto Y."/>
            <person name="Kinjo T."/>
            <person name="Motooka D."/>
            <person name="Nabeya D."/>
            <person name="Jung N."/>
            <person name="Uechi K."/>
            <person name="Horii T."/>
            <person name="Iida T."/>
            <person name="Fujita J."/>
            <person name="Nakamura S."/>
        </authorList>
    </citation>
    <scope>NUCLEOTIDE SEQUENCE [LARGE SCALE GENOMIC DNA]</scope>
    <source>
        <strain evidence="2 3">JCM 13392</strain>
    </source>
</reference>
<feature type="domain" description="Mycothiol-dependent maleylpyruvate isomerase metal-binding" evidence="1">
    <location>
        <begin position="37"/>
        <end position="120"/>
    </location>
</feature>